<dbReference type="PANTHER" id="PTHR22906">
    <property type="entry name" value="PROPERDIN"/>
    <property type="match status" value="1"/>
</dbReference>
<dbReference type="InterPro" id="IPR052065">
    <property type="entry name" value="Compl_asym_regulator"/>
</dbReference>
<gene>
    <name evidence="9" type="primary">LOC113070789</name>
</gene>
<dbReference type="KEGG" id="caua:113070789"/>
<evidence type="ECO:0000313" key="8">
    <source>
        <dbReference type="Proteomes" id="UP000515129"/>
    </source>
</evidence>
<dbReference type="PANTHER" id="PTHR22906:SF43">
    <property type="entry name" value="PROPERDIN"/>
    <property type="match status" value="1"/>
</dbReference>
<evidence type="ECO:0000256" key="2">
    <source>
        <dbReference type="ARBA" id="ARBA00022525"/>
    </source>
</evidence>
<protein>
    <submittedName>
        <fullName evidence="9">Adhesion G protein-coupled receptor B3-like</fullName>
    </submittedName>
</protein>
<dbReference type="OrthoDB" id="5989160at2759"/>
<comment type="subcellular location">
    <subcellularLocation>
        <location evidence="1">Secreted</location>
    </subcellularLocation>
</comment>
<feature type="region of interest" description="Disordered" evidence="7">
    <location>
        <begin position="1"/>
        <end position="42"/>
    </location>
</feature>
<evidence type="ECO:0000256" key="3">
    <source>
        <dbReference type="ARBA" id="ARBA00022729"/>
    </source>
</evidence>
<feature type="compositionally biased region" description="Basic and acidic residues" evidence="7">
    <location>
        <begin position="14"/>
        <end position="28"/>
    </location>
</feature>
<dbReference type="PRINTS" id="PR01705">
    <property type="entry name" value="TSP1REPEAT"/>
</dbReference>
<keyword evidence="6" id="KW-0325">Glycoprotein</keyword>
<keyword evidence="8" id="KW-1185">Reference proteome</keyword>
<evidence type="ECO:0000256" key="5">
    <source>
        <dbReference type="ARBA" id="ARBA00023157"/>
    </source>
</evidence>
<dbReference type="RefSeq" id="XP_026100017.1">
    <property type="nucleotide sequence ID" value="XM_026244232.1"/>
</dbReference>
<dbReference type="FunFam" id="2.20.100.10:FF:000004">
    <property type="entry name" value="Adhesion G protein-coupled receptor B2"/>
    <property type="match status" value="1"/>
</dbReference>
<reference evidence="9" key="1">
    <citation type="submission" date="2025-08" db="UniProtKB">
        <authorList>
            <consortium name="RefSeq"/>
        </authorList>
    </citation>
    <scope>IDENTIFICATION</scope>
    <source>
        <strain evidence="9">Wakin</strain>
        <tissue evidence="9">Muscle</tissue>
    </source>
</reference>
<evidence type="ECO:0000256" key="7">
    <source>
        <dbReference type="SAM" id="MobiDB-lite"/>
    </source>
</evidence>
<dbReference type="SUPFAM" id="SSF82895">
    <property type="entry name" value="TSP-1 type 1 repeat"/>
    <property type="match status" value="3"/>
</dbReference>
<dbReference type="Gene3D" id="2.20.100.10">
    <property type="entry name" value="Thrombospondin type-1 (TSP1) repeat"/>
    <property type="match status" value="3"/>
</dbReference>
<keyword evidence="2" id="KW-0964">Secreted</keyword>
<organism evidence="8 9">
    <name type="scientific">Carassius auratus</name>
    <name type="common">Goldfish</name>
    <dbReference type="NCBI Taxonomy" id="7957"/>
    <lineage>
        <taxon>Eukaryota</taxon>
        <taxon>Metazoa</taxon>
        <taxon>Chordata</taxon>
        <taxon>Craniata</taxon>
        <taxon>Vertebrata</taxon>
        <taxon>Euteleostomi</taxon>
        <taxon>Actinopterygii</taxon>
        <taxon>Neopterygii</taxon>
        <taxon>Teleostei</taxon>
        <taxon>Ostariophysi</taxon>
        <taxon>Cypriniformes</taxon>
        <taxon>Cyprinidae</taxon>
        <taxon>Cyprininae</taxon>
        <taxon>Carassius</taxon>
    </lineage>
</organism>
<dbReference type="InterPro" id="IPR036383">
    <property type="entry name" value="TSP1_rpt_sf"/>
</dbReference>
<dbReference type="GeneID" id="113070789"/>
<evidence type="ECO:0000256" key="6">
    <source>
        <dbReference type="ARBA" id="ARBA00023180"/>
    </source>
</evidence>
<evidence type="ECO:0000256" key="1">
    <source>
        <dbReference type="ARBA" id="ARBA00004613"/>
    </source>
</evidence>
<dbReference type="Pfam" id="PF00090">
    <property type="entry name" value="TSP_1"/>
    <property type="match status" value="3"/>
</dbReference>
<keyword evidence="5" id="KW-1015">Disulfide bond</keyword>
<accession>A0A6P6MTV9</accession>
<dbReference type="SMART" id="SM00209">
    <property type="entry name" value="TSP1"/>
    <property type="match status" value="3"/>
</dbReference>
<evidence type="ECO:0000256" key="4">
    <source>
        <dbReference type="ARBA" id="ARBA00022737"/>
    </source>
</evidence>
<sequence>MIGEHTVKSQRPRSVHDTKGLQERDESAKFMAQTGDPGAEEWSQWSSCSVTCGQGSQVRTRTCVSPYGSHCSGPLRESRVCNNTAPCPVHGVWEEWSPWSLCSFTCGRGHRTRTRACAPPQHGGRACEGPETQSKLCNIALCPVDGQWQEWSAWSDCSVTCANGTQQRKRQCSAAAHGGSECRGHWAESRECSNPECTGTTQDPSKSH</sequence>
<name>A0A6P6MTV9_CARAU</name>
<proteinExistence type="predicted"/>
<evidence type="ECO:0000313" key="9">
    <source>
        <dbReference type="RefSeq" id="XP_026100017.1"/>
    </source>
</evidence>
<dbReference type="PROSITE" id="PS50092">
    <property type="entry name" value="TSP1"/>
    <property type="match status" value="3"/>
</dbReference>
<dbReference type="InterPro" id="IPR000884">
    <property type="entry name" value="TSP1_rpt"/>
</dbReference>
<keyword evidence="3" id="KW-0732">Signal</keyword>
<dbReference type="FunFam" id="2.20.100.10:FF:000003">
    <property type="entry name" value="Adhesion G protein-coupled receptor B2"/>
    <property type="match status" value="2"/>
</dbReference>
<dbReference type="AlphaFoldDB" id="A0A6P6MTV9"/>
<dbReference type="Proteomes" id="UP000515129">
    <property type="component" value="Unplaced"/>
</dbReference>
<keyword evidence="4" id="KW-0677">Repeat</keyword>